<dbReference type="NCBIfam" id="TIGR01167">
    <property type="entry name" value="LPXTG_anchor"/>
    <property type="match status" value="1"/>
</dbReference>
<feature type="compositionally biased region" description="Pro residues" evidence="2">
    <location>
        <begin position="702"/>
        <end position="719"/>
    </location>
</feature>
<dbReference type="Gene3D" id="2.20.230.10">
    <property type="entry name" value="Resuscitation-promoting factor rpfb"/>
    <property type="match status" value="2"/>
</dbReference>
<feature type="domain" description="G5" evidence="3">
    <location>
        <begin position="591"/>
        <end position="671"/>
    </location>
</feature>
<evidence type="ECO:0000313" key="5">
    <source>
        <dbReference type="Proteomes" id="UP000660801"/>
    </source>
</evidence>
<dbReference type="PRINTS" id="PR01217">
    <property type="entry name" value="PRICHEXTENSN"/>
</dbReference>
<feature type="compositionally biased region" description="Pro residues" evidence="2">
    <location>
        <begin position="726"/>
        <end position="743"/>
    </location>
</feature>
<protein>
    <recommendedName>
        <fullName evidence="3">G5 domain-containing protein</fullName>
    </recommendedName>
</protein>
<reference evidence="4" key="2">
    <citation type="submission" date="2020-09" db="EMBL/GenBank/DDBJ databases">
        <authorList>
            <person name="Sun Q."/>
            <person name="Zhou Y."/>
        </authorList>
    </citation>
    <scope>NUCLEOTIDE SEQUENCE</scope>
    <source>
        <strain evidence="4">CGMCC 1.15533</strain>
    </source>
</reference>
<dbReference type="PROSITE" id="PS51109">
    <property type="entry name" value="G5"/>
    <property type="match status" value="2"/>
</dbReference>
<feature type="domain" description="G5" evidence="3">
    <location>
        <begin position="499"/>
        <end position="580"/>
    </location>
</feature>
<dbReference type="InterPro" id="IPR002988">
    <property type="entry name" value="GA_module"/>
</dbReference>
<evidence type="ECO:0000256" key="2">
    <source>
        <dbReference type="SAM" id="MobiDB-lite"/>
    </source>
</evidence>
<sequence>MKKQFCLVATSVALLSAVPQVSPVVRVSAEMLDQHTQLKTDLKTLYKQLKALANHDTGRQGYSKSYATIEKSQAFSQLKEIVEKDFKDVEVQTLESIKDELVAKANSSDNNVEFQNYKHAVAEDYAKLLKQTLETAKNILKDAGPDYIKRLEEVAKKQDYEELTKEFQKSYEEVEAKNNLAVYKKTVQEAVKKLSLPTALKNSYLEKIQNAKSKEELDTLQAEAVGAVKAQEMLKQKKEEARRELLGKNDLDPQERTDFVNRVENGSSVEEVEAILREADTRSANNKVIFDKRQQIAKEIAALGFLTADHRVALNERLEQAQVESQLDSVLADAKQKNLEDLKAEEKGTLKKAKEILKTLRTLPELTDPSLYGTSMRVWQDIKELLGAYTDTFEKLKSPDTNDQELRRIRDNLYFVTQFGEVERIARELEQKRRKYPNNTELEEILKSMFTGTPYATIETGKFADFNHFLAEDIYPKQKKFENLFEKLQAQQVGPLTTLTSVVQTIKETKTEEIPFGVQEESNPELPKGQRRTKVAGVKGVRTIVEEVKKQGDKELSRTKVSEMITKPAVTQIVEVGTKEERKTEPLTPLTPAIKTIQEARTEEIPFGVQEESNPELPQGERRVKVFGVKGERTIIEEIKTQGDKELSRRVLSNTVTKEAVTQIVEIGTKVATPLPIPQQPAPKVPEVPEMPPVQPEADPIPQQPAPKVPEVPEMPPVQPEADPIPQQPAPKVPEVPEMPPVQPEADPIPQQPAPKVPEVPEMPPVQPEVDPIPQQPAPKVPEVPKTPPVKSEKGQPSAPKKEKLIVPESPLPKNPQNSPMPPESDGQLPQPPKESNPKISDDVNHNPPSNSPKEEKNDKSQLEQRSNQNLSRENSMHAPSIGDKDMDKIQKMADIRKNKNGSSSDKKLSSLPKTGEASSLVHFVGVLMAGVATWIRTRKKED</sequence>
<feature type="region of interest" description="Disordered" evidence="2">
    <location>
        <begin position="674"/>
        <end position="921"/>
    </location>
</feature>
<dbReference type="RefSeq" id="WP_068989850.1">
    <property type="nucleotide sequence ID" value="NZ_BMJN01000020.1"/>
</dbReference>
<feature type="compositionally biased region" description="Basic and acidic residues" evidence="2">
    <location>
        <begin position="836"/>
        <end position="845"/>
    </location>
</feature>
<feature type="compositionally biased region" description="Pro residues" evidence="2">
    <location>
        <begin position="774"/>
        <end position="788"/>
    </location>
</feature>
<proteinExistence type="predicted"/>
<feature type="compositionally biased region" description="Basic and acidic residues" evidence="2">
    <location>
        <begin position="883"/>
        <end position="898"/>
    </location>
</feature>
<dbReference type="OrthoDB" id="2224532at2"/>
<gene>
    <name evidence="4" type="ORF">GCM10011510_12710</name>
</gene>
<dbReference type="Pfam" id="PF01468">
    <property type="entry name" value="GA"/>
    <property type="match status" value="2"/>
</dbReference>
<dbReference type="AlphaFoldDB" id="A0A917EFC4"/>
<keyword evidence="1" id="KW-0732">Signal</keyword>
<evidence type="ECO:0000259" key="3">
    <source>
        <dbReference type="PROSITE" id="PS51109"/>
    </source>
</evidence>
<dbReference type="InterPro" id="IPR011098">
    <property type="entry name" value="G5_dom"/>
</dbReference>
<evidence type="ECO:0000313" key="4">
    <source>
        <dbReference type="EMBL" id="GGE32837.1"/>
    </source>
</evidence>
<dbReference type="Gene3D" id="1.20.140.130">
    <property type="match status" value="1"/>
</dbReference>
<dbReference type="SMART" id="SM01208">
    <property type="entry name" value="G5"/>
    <property type="match status" value="2"/>
</dbReference>
<name>A0A917EFC4_9STRE</name>
<feature type="compositionally biased region" description="Pro residues" evidence="2">
    <location>
        <begin position="810"/>
        <end position="823"/>
    </location>
</feature>
<dbReference type="InterPro" id="IPR031792">
    <property type="entry name" value="GAG_BD"/>
</dbReference>
<dbReference type="Pfam" id="PF16828">
    <property type="entry name" value="GAGBD"/>
    <property type="match status" value="1"/>
</dbReference>
<comment type="caution">
    <text evidence="4">The sequence shown here is derived from an EMBL/GenBank/DDBJ whole genome shotgun (WGS) entry which is preliminary data.</text>
</comment>
<accession>A0A917EFC4</accession>
<dbReference type="InterPro" id="IPR038349">
    <property type="entry name" value="GAG_BD_sf"/>
</dbReference>
<dbReference type="Pfam" id="PF07501">
    <property type="entry name" value="G5"/>
    <property type="match status" value="2"/>
</dbReference>
<organism evidence="4 5">
    <name type="scientific">Streptococcus himalayensis</name>
    <dbReference type="NCBI Taxonomy" id="1888195"/>
    <lineage>
        <taxon>Bacteria</taxon>
        <taxon>Bacillati</taxon>
        <taxon>Bacillota</taxon>
        <taxon>Bacilli</taxon>
        <taxon>Lactobacillales</taxon>
        <taxon>Streptococcaceae</taxon>
        <taxon>Streptococcus</taxon>
    </lineage>
</organism>
<feature type="compositionally biased region" description="Basic and acidic residues" evidence="2">
    <location>
        <begin position="853"/>
        <end position="863"/>
    </location>
</feature>
<feature type="compositionally biased region" description="Pro residues" evidence="2">
    <location>
        <begin position="675"/>
        <end position="695"/>
    </location>
</feature>
<feature type="compositionally biased region" description="Polar residues" evidence="2">
    <location>
        <begin position="864"/>
        <end position="874"/>
    </location>
</feature>
<evidence type="ECO:0000256" key="1">
    <source>
        <dbReference type="ARBA" id="ARBA00022729"/>
    </source>
</evidence>
<feature type="compositionally biased region" description="Pro residues" evidence="2">
    <location>
        <begin position="750"/>
        <end position="767"/>
    </location>
</feature>
<reference evidence="4" key="1">
    <citation type="journal article" date="2014" name="Int. J. Syst. Evol. Microbiol.">
        <title>Complete genome sequence of Corynebacterium casei LMG S-19264T (=DSM 44701T), isolated from a smear-ripened cheese.</title>
        <authorList>
            <consortium name="US DOE Joint Genome Institute (JGI-PGF)"/>
            <person name="Walter F."/>
            <person name="Albersmeier A."/>
            <person name="Kalinowski J."/>
            <person name="Ruckert C."/>
        </authorList>
    </citation>
    <scope>NUCLEOTIDE SEQUENCE</scope>
    <source>
        <strain evidence="4">CGMCC 1.15533</strain>
    </source>
</reference>
<keyword evidence="5" id="KW-1185">Reference proteome</keyword>
<dbReference type="Proteomes" id="UP000660801">
    <property type="component" value="Unassembled WGS sequence"/>
</dbReference>
<dbReference type="EMBL" id="BMJN01000020">
    <property type="protein sequence ID" value="GGE32837.1"/>
    <property type="molecule type" value="Genomic_DNA"/>
</dbReference>